<protein>
    <recommendedName>
        <fullName evidence="3">Peptidase M48 domain-containing protein</fullName>
    </recommendedName>
</protein>
<name>A0ABT9GVS6_9GAMM</name>
<evidence type="ECO:0008006" key="3">
    <source>
        <dbReference type="Google" id="ProtNLM"/>
    </source>
</evidence>
<comment type="caution">
    <text evidence="1">The sequence shown here is derived from an EMBL/GenBank/DDBJ whole genome shotgun (WGS) entry which is preliminary data.</text>
</comment>
<organism evidence="1 2">
    <name type="scientific">Alkalimonas collagenimarina</name>
    <dbReference type="NCBI Taxonomy" id="400390"/>
    <lineage>
        <taxon>Bacteria</taxon>
        <taxon>Pseudomonadati</taxon>
        <taxon>Pseudomonadota</taxon>
        <taxon>Gammaproteobacteria</taxon>
        <taxon>Alkalimonas</taxon>
    </lineage>
</organism>
<reference evidence="1 2" key="1">
    <citation type="submission" date="2023-08" db="EMBL/GenBank/DDBJ databases">
        <authorList>
            <person name="Joshi A."/>
            <person name="Thite S."/>
        </authorList>
    </citation>
    <scope>NUCLEOTIDE SEQUENCE [LARGE SCALE GENOMIC DNA]</scope>
    <source>
        <strain evidence="1 2">AC40</strain>
    </source>
</reference>
<dbReference type="Proteomes" id="UP001231616">
    <property type="component" value="Unassembled WGS sequence"/>
</dbReference>
<evidence type="ECO:0000313" key="1">
    <source>
        <dbReference type="EMBL" id="MDP4535123.1"/>
    </source>
</evidence>
<proteinExistence type="predicted"/>
<keyword evidence="2" id="KW-1185">Reference proteome</keyword>
<gene>
    <name evidence="1" type="ORF">Q3O60_02845</name>
</gene>
<dbReference type="EMBL" id="JAUZVZ010000003">
    <property type="protein sequence ID" value="MDP4535123.1"/>
    <property type="molecule type" value="Genomic_DNA"/>
</dbReference>
<sequence>MNTEPARIVPSSSSNTLASLAITDVVNDICEHASQGNYQHSMSALQQIMPLLSGGEVMSLLSELALGRRSCCWREGVWLTGAATDLDADKIQLLKQCAEQIAEHFQLKPPVILVALLDQAELPPYMIRIINGVGVLFAHQAHFQRHILAHELTHAIAATGHHFLDESLAYYVENLISGQSFVTALQAFEMETLLQISDITTLKDRTPNEVNHHYQQGAALIYWLVCKTSSNKVYQFYCCYPLITTGTSVYKALEDFFDIRLCELEPTPLMQPDSPLLCLEQAAYALNQSYFSGKLSDIDNHIRALLQHASALSRHQQLALIRGLFSRICYAEKNIEQDRATLLALAERYLEQQNKADATTFSVAIMIDCIKMGTAASYLDIQELATSINQHFRQGLQLHPDNGELNLMKAKSLYDTPEVQGGDKKLAQAFFAKAEQDPEFGRFICLLTAHYHEDA</sequence>
<evidence type="ECO:0000313" key="2">
    <source>
        <dbReference type="Proteomes" id="UP001231616"/>
    </source>
</evidence>
<accession>A0ABT9GVS6</accession>
<dbReference type="RefSeq" id="WP_305892392.1">
    <property type="nucleotide sequence ID" value="NZ_JAUZVZ010000003.1"/>
</dbReference>